<evidence type="ECO:0000256" key="1">
    <source>
        <dbReference type="SAM" id="MobiDB-lite"/>
    </source>
</evidence>
<organism evidence="2 3">
    <name type="scientific">Brevibacillus laterosporus</name>
    <name type="common">Bacillus laterosporus</name>
    <dbReference type="NCBI Taxonomy" id="1465"/>
    <lineage>
        <taxon>Bacteria</taxon>
        <taxon>Bacillati</taxon>
        <taxon>Bacillota</taxon>
        <taxon>Bacilli</taxon>
        <taxon>Bacillales</taxon>
        <taxon>Paenibacillaceae</taxon>
        <taxon>Brevibacillus</taxon>
    </lineage>
</organism>
<comment type="caution">
    <text evidence="2">The sequence shown here is derived from an EMBL/GenBank/DDBJ whole genome shotgun (WGS) entry which is preliminary data.</text>
</comment>
<feature type="non-terminal residue" evidence="2">
    <location>
        <position position="1"/>
    </location>
</feature>
<name>A0AAP8Q8A9_BRELA</name>
<sequence>PPPPPPPPPNTQKCGKLAESGGGQRTEKYHELGSNGGNVVIDYDMYGVPDRMDVFYQDNLVASTYGEVSNKGSLSFQYNPFGGITQIKVVVSSSSSGTQWEYLVHCPSP</sequence>
<dbReference type="Proteomes" id="UP000239759">
    <property type="component" value="Unassembled WGS sequence"/>
</dbReference>
<protein>
    <submittedName>
        <fullName evidence="2">Uncharacterized protein</fullName>
    </submittedName>
</protein>
<evidence type="ECO:0000313" key="2">
    <source>
        <dbReference type="EMBL" id="PPA90138.1"/>
    </source>
</evidence>
<accession>A0AAP8Q8A9</accession>
<dbReference type="EMBL" id="PRKQ01000059">
    <property type="protein sequence ID" value="PPA90138.1"/>
    <property type="molecule type" value="Genomic_DNA"/>
</dbReference>
<dbReference type="AlphaFoldDB" id="A0AAP8Q8A9"/>
<proteinExistence type="predicted"/>
<reference evidence="2 3" key="1">
    <citation type="submission" date="2018-02" db="EMBL/GenBank/DDBJ databases">
        <title>Comparative analysis of genomes of three Brevibacillus laterosporus strains producers of potent antimicrobials isolated from silage.</title>
        <authorList>
            <person name="Kojic M."/>
            <person name="Miljkovic M."/>
            <person name="Studholme D."/>
            <person name="Filipic B."/>
        </authorList>
    </citation>
    <scope>NUCLEOTIDE SEQUENCE [LARGE SCALE GENOMIC DNA]</scope>
    <source>
        <strain evidence="2 3">BGSP11</strain>
    </source>
</reference>
<feature type="compositionally biased region" description="Pro residues" evidence="1">
    <location>
        <begin position="1"/>
        <end position="10"/>
    </location>
</feature>
<evidence type="ECO:0000313" key="3">
    <source>
        <dbReference type="Proteomes" id="UP000239759"/>
    </source>
</evidence>
<gene>
    <name evidence="2" type="ORF">C4A77_25300</name>
</gene>
<feature type="region of interest" description="Disordered" evidence="1">
    <location>
        <begin position="1"/>
        <end position="33"/>
    </location>
</feature>